<accession>A0A0A1TFX2</accession>
<sequence length="301" mass="32674">MSEITFKPWNPAKLAWFITGASSGFALEIARIALSNGHDVIATSRNPGSKPGIKKEIEDLGGRWVPLELDDLNSASTIHNLEKEGTHIDVLFNCAGYAFLGPAEIASEEELRKQMDTNFFGPSRLVRACVKYMRERRRGMIVNISSGAGVEGRDSMSAYGASKAAMDRLIHVLSKEVAPFNVRTLTVSLGTFNTNFSNTLVAPAAALPQDYVGSAADKVMQTVNNMHGFNPNFGDAKKASQAMYDVIVGQGIGQGREAEKLLPLGRDLYAATKMALDRQTHALEIFGDVCNNVYPDTDEGK</sequence>
<comment type="similarity">
    <text evidence="2">Belongs to the short-chain dehydrogenases/reductases (SDR) family.</text>
</comment>
<dbReference type="InterPro" id="IPR036291">
    <property type="entry name" value="NAD(P)-bd_dom_sf"/>
</dbReference>
<dbReference type="InterPro" id="IPR051911">
    <property type="entry name" value="SDR_oxidoreductase"/>
</dbReference>
<evidence type="ECO:0000256" key="2">
    <source>
        <dbReference type="RuleBase" id="RU000363"/>
    </source>
</evidence>
<dbReference type="PROSITE" id="PS00061">
    <property type="entry name" value="ADH_SHORT"/>
    <property type="match status" value="1"/>
</dbReference>
<dbReference type="PRINTS" id="PR00080">
    <property type="entry name" value="SDRFAMILY"/>
</dbReference>
<dbReference type="PANTHER" id="PTHR43976:SF6">
    <property type="entry name" value="OXIDOREDUCTASE, PUTATIVE (AFU_ORTHOLOGUE AFUA_1G13950)-RELATED"/>
    <property type="match status" value="1"/>
</dbReference>
<evidence type="ECO:0000256" key="1">
    <source>
        <dbReference type="ARBA" id="ARBA00022857"/>
    </source>
</evidence>
<reference evidence="3 4" key="1">
    <citation type="journal article" date="2015" name="Genome Announc.">
        <title>Draft Genome Sequence and Gene Annotation of the Entomopathogenic Fungus Verticillium hemipterigenum.</title>
        <authorList>
            <person name="Horn F."/>
            <person name="Habel A."/>
            <person name="Scharf D.H."/>
            <person name="Dworschak J."/>
            <person name="Brakhage A.A."/>
            <person name="Guthke R."/>
            <person name="Hertweck C."/>
            <person name="Linde J."/>
        </authorList>
    </citation>
    <scope>NUCLEOTIDE SEQUENCE [LARGE SCALE GENOMIC DNA]</scope>
</reference>
<dbReference type="Proteomes" id="UP000039046">
    <property type="component" value="Unassembled WGS sequence"/>
</dbReference>
<dbReference type="OrthoDB" id="1274115at2759"/>
<keyword evidence="1" id="KW-0521">NADP</keyword>
<dbReference type="AlphaFoldDB" id="A0A0A1TFX2"/>
<proteinExistence type="inferred from homology"/>
<keyword evidence="4" id="KW-1185">Reference proteome</keyword>
<dbReference type="Gene3D" id="3.40.50.720">
    <property type="entry name" value="NAD(P)-binding Rossmann-like Domain"/>
    <property type="match status" value="1"/>
</dbReference>
<dbReference type="PANTHER" id="PTHR43976">
    <property type="entry name" value="SHORT CHAIN DEHYDROGENASE"/>
    <property type="match status" value="1"/>
</dbReference>
<evidence type="ECO:0000313" key="4">
    <source>
        <dbReference type="Proteomes" id="UP000039046"/>
    </source>
</evidence>
<dbReference type="EMBL" id="CDHN01000002">
    <property type="protein sequence ID" value="CEJ89128.1"/>
    <property type="molecule type" value="Genomic_DNA"/>
</dbReference>
<name>A0A0A1TFX2_9HYPO</name>
<protein>
    <submittedName>
        <fullName evidence="3">Uncharacterized protein</fullName>
    </submittedName>
</protein>
<dbReference type="Pfam" id="PF00106">
    <property type="entry name" value="adh_short"/>
    <property type="match status" value="1"/>
</dbReference>
<evidence type="ECO:0000313" key="3">
    <source>
        <dbReference type="EMBL" id="CEJ89128.1"/>
    </source>
</evidence>
<gene>
    <name evidence="3" type="ORF">VHEMI04990</name>
</gene>
<dbReference type="STRING" id="1531966.A0A0A1TFX2"/>
<dbReference type="PRINTS" id="PR00081">
    <property type="entry name" value="GDHRDH"/>
</dbReference>
<dbReference type="SUPFAM" id="SSF51735">
    <property type="entry name" value="NAD(P)-binding Rossmann-fold domains"/>
    <property type="match status" value="1"/>
</dbReference>
<organism evidence="3 4">
    <name type="scientific">[Torrubiella] hemipterigena</name>
    <dbReference type="NCBI Taxonomy" id="1531966"/>
    <lineage>
        <taxon>Eukaryota</taxon>
        <taxon>Fungi</taxon>
        <taxon>Dikarya</taxon>
        <taxon>Ascomycota</taxon>
        <taxon>Pezizomycotina</taxon>
        <taxon>Sordariomycetes</taxon>
        <taxon>Hypocreomycetidae</taxon>
        <taxon>Hypocreales</taxon>
        <taxon>Clavicipitaceae</taxon>
        <taxon>Clavicipitaceae incertae sedis</taxon>
        <taxon>'Torrubiella' clade</taxon>
    </lineage>
</organism>
<dbReference type="HOGENOM" id="CLU_010194_2_9_1"/>
<dbReference type="InterPro" id="IPR002347">
    <property type="entry name" value="SDR_fam"/>
</dbReference>
<dbReference type="InterPro" id="IPR020904">
    <property type="entry name" value="Sc_DH/Rdtase_CS"/>
</dbReference>